<evidence type="ECO:0000313" key="2">
    <source>
        <dbReference type="EMBL" id="APO77162.1"/>
    </source>
</evidence>
<dbReference type="CDD" id="cd23763">
    <property type="entry name" value="ASKHA_ATPase_ROK"/>
    <property type="match status" value="1"/>
</dbReference>
<dbReference type="SUPFAM" id="SSF53067">
    <property type="entry name" value="Actin-like ATPase domain"/>
    <property type="match status" value="2"/>
</dbReference>
<dbReference type="SUPFAM" id="SSF46785">
    <property type="entry name" value="Winged helix' DNA-binding domain"/>
    <property type="match status" value="1"/>
</dbReference>
<dbReference type="AlphaFoldDB" id="A0A1L5PAN0"/>
<gene>
    <name evidence="2" type="ORF">AM571_PA00279</name>
</gene>
<keyword evidence="2" id="KW-0614">Plasmid</keyword>
<evidence type="ECO:0000313" key="3">
    <source>
        <dbReference type="Proteomes" id="UP000185109"/>
    </source>
</evidence>
<organism evidence="2 3">
    <name type="scientific">Rhizobium etli 8C-3</name>
    <dbReference type="NCBI Taxonomy" id="538025"/>
    <lineage>
        <taxon>Bacteria</taxon>
        <taxon>Pseudomonadati</taxon>
        <taxon>Pseudomonadota</taxon>
        <taxon>Alphaproteobacteria</taxon>
        <taxon>Hyphomicrobiales</taxon>
        <taxon>Rhizobiaceae</taxon>
        <taxon>Rhizobium/Agrobacterium group</taxon>
        <taxon>Rhizobium</taxon>
    </lineage>
</organism>
<protein>
    <submittedName>
        <fullName evidence="2">ROK family transcriptional regulator protein</fullName>
    </submittedName>
</protein>
<dbReference type="InterPro" id="IPR036388">
    <property type="entry name" value="WH-like_DNA-bd_sf"/>
</dbReference>
<dbReference type="EMBL" id="CP017242">
    <property type="protein sequence ID" value="APO77162.1"/>
    <property type="molecule type" value="Genomic_DNA"/>
</dbReference>
<proteinExistence type="inferred from homology"/>
<accession>A0A1L5PAN0</accession>
<dbReference type="InterPro" id="IPR000600">
    <property type="entry name" value="ROK"/>
</dbReference>
<dbReference type="PANTHER" id="PTHR18964">
    <property type="entry name" value="ROK (REPRESSOR, ORF, KINASE) FAMILY"/>
    <property type="match status" value="1"/>
</dbReference>
<dbReference type="Gene3D" id="1.10.10.10">
    <property type="entry name" value="Winged helix-like DNA-binding domain superfamily/Winged helix DNA-binding domain"/>
    <property type="match status" value="1"/>
</dbReference>
<name>A0A1L5PAN0_RHIET</name>
<evidence type="ECO:0000256" key="1">
    <source>
        <dbReference type="ARBA" id="ARBA00006479"/>
    </source>
</evidence>
<dbReference type="Gene3D" id="3.30.420.40">
    <property type="match status" value="2"/>
</dbReference>
<dbReference type="PANTHER" id="PTHR18964:SF149">
    <property type="entry name" value="BIFUNCTIONAL UDP-N-ACETYLGLUCOSAMINE 2-EPIMERASE_N-ACETYLMANNOSAMINE KINASE"/>
    <property type="match status" value="1"/>
</dbReference>
<sequence>MTGHIPGTTVLRGVQFTERNRAGTNHVALRAGNERLVLSLIRTHGSLSKAQLAELSGLAAQTASVISRSLIDAGLLLAGTPVRGKVGQPYVPLSLNPTGASFLGVHVDKHEIRTAHVNFIGEVMSETVQQVDDPDREHVAKCLHEAASRIREECDRDQRARFQAIGVSIASGSLSGDRSAVTWDEIETCFQEVGRSLDLPVSVSTDALAACSAELIYGLGPTTPDFLYVFLADTVGGGLVQDRRIRFSRGDTGPNLGKLLVPSGKARPASLNNLALGSSGDANSIGQLAEGIAYAIANCAALMPCQTVIVDGPLPAHTLRLVMAKLRSAIAKLDFPGAAEIVAREGSMTRKSIAMGAACLPLLDRYYPGE</sequence>
<dbReference type="InterPro" id="IPR043129">
    <property type="entry name" value="ATPase_NBD"/>
</dbReference>
<geneLocation type="plasmid" evidence="3">
    <name>prsp8c3a</name>
</geneLocation>
<dbReference type="RefSeq" id="WP_155774509.1">
    <property type="nucleotide sequence ID" value="NZ_CP017242.1"/>
</dbReference>
<dbReference type="Proteomes" id="UP000185109">
    <property type="component" value="Plasmid pRsp8C3a"/>
</dbReference>
<dbReference type="InterPro" id="IPR036390">
    <property type="entry name" value="WH_DNA-bd_sf"/>
</dbReference>
<comment type="similarity">
    <text evidence="1">Belongs to the ROK (NagC/XylR) family.</text>
</comment>
<reference evidence="2 3" key="1">
    <citation type="submission" date="2016-09" db="EMBL/GenBank/DDBJ databases">
        <title>The complete genome sequences of Rhizobium gallicum, symbiovars gallicum and phaseoli, symbionts associated to common bean (Phaseolus vulgaris).</title>
        <authorList>
            <person name="Bustos P."/>
            <person name="Santamaria R.I."/>
            <person name="Perez-Carrascal O.M."/>
            <person name="Juarez S."/>
            <person name="Lozano L."/>
            <person name="Martinez-Flores I."/>
            <person name="Martinez-Romero E."/>
            <person name="Cevallos M."/>
            <person name="Romero D."/>
            <person name="Davila G."/>
            <person name="Gonzalez V."/>
        </authorList>
    </citation>
    <scope>NUCLEOTIDE SEQUENCE [LARGE SCALE GENOMIC DNA]</scope>
    <source>
        <strain evidence="2 3">8C-3</strain>
        <plasmid evidence="3">Plasmid prsp8c3a</plasmid>
    </source>
</reference>